<dbReference type="Gene3D" id="1.10.10.10">
    <property type="entry name" value="Winged helix-like DNA-binding domain superfamily/Winged helix DNA-binding domain"/>
    <property type="match status" value="1"/>
</dbReference>
<dbReference type="InterPro" id="IPR013249">
    <property type="entry name" value="RNA_pol_sigma70_r4_t2"/>
</dbReference>
<dbReference type="RefSeq" id="WP_133997184.1">
    <property type="nucleotide sequence ID" value="NZ_SODV01000002.1"/>
</dbReference>
<keyword evidence="9" id="KW-1185">Reference proteome</keyword>
<evidence type="ECO:0000259" key="6">
    <source>
        <dbReference type="Pfam" id="PF04542"/>
    </source>
</evidence>
<dbReference type="SUPFAM" id="SSF88946">
    <property type="entry name" value="Sigma2 domain of RNA polymerase sigma factors"/>
    <property type="match status" value="1"/>
</dbReference>
<evidence type="ECO:0000313" key="9">
    <source>
        <dbReference type="Proteomes" id="UP000294498"/>
    </source>
</evidence>
<dbReference type="InterPro" id="IPR013325">
    <property type="entry name" value="RNA_pol_sigma_r2"/>
</dbReference>
<sequence length="199" mass="23162">MSFLRSIRGKRPDPSQPDEFLVKAYQDGGDLQALADLYERYMDLVYGLCVRYLEDPELSRDAVMGIFEVLVRDVAKYPVQHFKSWLYRVTRNYCLMQLRSGGKGKIVEFGADFVYSEENPHLNGGEEEETFLRLEKCLEALPAEQRQVVVLFYKENKCYQEIGALTGQEWNKVRSHIQNGRRNLKICMGERTHVQKGVR</sequence>
<dbReference type="Pfam" id="PF04542">
    <property type="entry name" value="Sigma70_r2"/>
    <property type="match status" value="1"/>
</dbReference>
<dbReference type="GO" id="GO:0003677">
    <property type="term" value="F:DNA binding"/>
    <property type="evidence" value="ECO:0007669"/>
    <property type="project" value="UniProtKB-KW"/>
</dbReference>
<dbReference type="NCBIfam" id="TIGR02937">
    <property type="entry name" value="sigma70-ECF"/>
    <property type="match status" value="1"/>
</dbReference>
<reference evidence="8 9" key="1">
    <citation type="submission" date="2019-03" db="EMBL/GenBank/DDBJ databases">
        <title>Genomic Encyclopedia of Type Strains, Phase IV (KMG-IV): sequencing the most valuable type-strain genomes for metagenomic binning, comparative biology and taxonomic classification.</title>
        <authorList>
            <person name="Goeker M."/>
        </authorList>
    </citation>
    <scope>NUCLEOTIDE SEQUENCE [LARGE SCALE GENOMIC DNA]</scope>
    <source>
        <strain evidence="8 9">DSM 100059</strain>
    </source>
</reference>
<keyword evidence="3" id="KW-0731">Sigma factor</keyword>
<accession>A0A4R8DG06</accession>
<proteinExistence type="inferred from homology"/>
<comment type="caution">
    <text evidence="8">The sequence shown here is derived from an EMBL/GenBank/DDBJ whole genome shotgun (WGS) entry which is preliminary data.</text>
</comment>
<dbReference type="PANTHER" id="PTHR43133:SF8">
    <property type="entry name" value="RNA POLYMERASE SIGMA FACTOR HI_1459-RELATED"/>
    <property type="match status" value="1"/>
</dbReference>
<protein>
    <submittedName>
        <fullName evidence="8">RNA polymerase sigma-70 factor (ECF subfamily)</fullName>
    </submittedName>
</protein>
<dbReference type="InterPro" id="IPR036388">
    <property type="entry name" value="WH-like_DNA-bd_sf"/>
</dbReference>
<feature type="domain" description="RNA polymerase sigma-70 region 2" evidence="6">
    <location>
        <begin position="37"/>
        <end position="101"/>
    </location>
</feature>
<organism evidence="8 9">
    <name type="scientific">Dinghuibacter silviterrae</name>
    <dbReference type="NCBI Taxonomy" id="1539049"/>
    <lineage>
        <taxon>Bacteria</taxon>
        <taxon>Pseudomonadati</taxon>
        <taxon>Bacteroidota</taxon>
        <taxon>Chitinophagia</taxon>
        <taxon>Chitinophagales</taxon>
        <taxon>Chitinophagaceae</taxon>
        <taxon>Dinghuibacter</taxon>
    </lineage>
</organism>
<dbReference type="Gene3D" id="1.10.1740.10">
    <property type="match status" value="1"/>
</dbReference>
<keyword evidence="5" id="KW-0804">Transcription</keyword>
<evidence type="ECO:0000256" key="3">
    <source>
        <dbReference type="ARBA" id="ARBA00023082"/>
    </source>
</evidence>
<evidence type="ECO:0000259" key="7">
    <source>
        <dbReference type="Pfam" id="PF08281"/>
    </source>
</evidence>
<dbReference type="Proteomes" id="UP000294498">
    <property type="component" value="Unassembled WGS sequence"/>
</dbReference>
<evidence type="ECO:0000256" key="5">
    <source>
        <dbReference type="ARBA" id="ARBA00023163"/>
    </source>
</evidence>
<keyword evidence="4" id="KW-0238">DNA-binding</keyword>
<evidence type="ECO:0000256" key="4">
    <source>
        <dbReference type="ARBA" id="ARBA00023125"/>
    </source>
</evidence>
<dbReference type="OrthoDB" id="1116873at2"/>
<evidence type="ECO:0000256" key="2">
    <source>
        <dbReference type="ARBA" id="ARBA00023015"/>
    </source>
</evidence>
<dbReference type="GO" id="GO:0006352">
    <property type="term" value="P:DNA-templated transcription initiation"/>
    <property type="evidence" value="ECO:0007669"/>
    <property type="project" value="InterPro"/>
</dbReference>
<evidence type="ECO:0000256" key="1">
    <source>
        <dbReference type="ARBA" id="ARBA00010641"/>
    </source>
</evidence>
<dbReference type="PANTHER" id="PTHR43133">
    <property type="entry name" value="RNA POLYMERASE ECF-TYPE SIGMA FACTO"/>
    <property type="match status" value="1"/>
</dbReference>
<dbReference type="GO" id="GO:0016987">
    <property type="term" value="F:sigma factor activity"/>
    <property type="evidence" value="ECO:0007669"/>
    <property type="project" value="UniProtKB-KW"/>
</dbReference>
<keyword evidence="2" id="KW-0805">Transcription regulation</keyword>
<dbReference type="EMBL" id="SODV01000002">
    <property type="protein sequence ID" value="TDW96551.1"/>
    <property type="molecule type" value="Genomic_DNA"/>
</dbReference>
<evidence type="ECO:0000313" key="8">
    <source>
        <dbReference type="EMBL" id="TDW96551.1"/>
    </source>
</evidence>
<dbReference type="InterPro" id="IPR013324">
    <property type="entry name" value="RNA_pol_sigma_r3/r4-like"/>
</dbReference>
<dbReference type="AlphaFoldDB" id="A0A4R8DG06"/>
<dbReference type="Pfam" id="PF08281">
    <property type="entry name" value="Sigma70_r4_2"/>
    <property type="match status" value="1"/>
</dbReference>
<dbReference type="InterPro" id="IPR039425">
    <property type="entry name" value="RNA_pol_sigma-70-like"/>
</dbReference>
<dbReference type="InterPro" id="IPR007627">
    <property type="entry name" value="RNA_pol_sigma70_r2"/>
</dbReference>
<dbReference type="InterPro" id="IPR014284">
    <property type="entry name" value="RNA_pol_sigma-70_dom"/>
</dbReference>
<name>A0A4R8DG06_9BACT</name>
<gene>
    <name evidence="8" type="ORF">EDB95_4382</name>
</gene>
<dbReference type="SUPFAM" id="SSF88659">
    <property type="entry name" value="Sigma3 and sigma4 domains of RNA polymerase sigma factors"/>
    <property type="match status" value="1"/>
</dbReference>
<feature type="domain" description="RNA polymerase sigma factor 70 region 4 type 2" evidence="7">
    <location>
        <begin position="132"/>
        <end position="184"/>
    </location>
</feature>
<comment type="similarity">
    <text evidence="1">Belongs to the sigma-70 factor family. ECF subfamily.</text>
</comment>